<keyword evidence="3" id="KW-1185">Reference proteome</keyword>
<accession>A0ABP1B6D6</accession>
<evidence type="ECO:0000313" key="3">
    <source>
        <dbReference type="Proteomes" id="UP001497522"/>
    </source>
</evidence>
<feature type="region of interest" description="Disordered" evidence="1">
    <location>
        <begin position="487"/>
        <end position="536"/>
    </location>
</feature>
<feature type="compositionally biased region" description="Acidic residues" evidence="1">
    <location>
        <begin position="754"/>
        <end position="765"/>
    </location>
</feature>
<organism evidence="2 3">
    <name type="scientific">Sphagnum jensenii</name>
    <dbReference type="NCBI Taxonomy" id="128206"/>
    <lineage>
        <taxon>Eukaryota</taxon>
        <taxon>Viridiplantae</taxon>
        <taxon>Streptophyta</taxon>
        <taxon>Embryophyta</taxon>
        <taxon>Bryophyta</taxon>
        <taxon>Sphagnophytina</taxon>
        <taxon>Sphagnopsida</taxon>
        <taxon>Sphagnales</taxon>
        <taxon>Sphagnaceae</taxon>
        <taxon>Sphagnum</taxon>
    </lineage>
</organism>
<name>A0ABP1B6D6_9BRYO</name>
<feature type="region of interest" description="Disordered" evidence="1">
    <location>
        <begin position="154"/>
        <end position="183"/>
    </location>
</feature>
<evidence type="ECO:0008006" key="4">
    <source>
        <dbReference type="Google" id="ProtNLM"/>
    </source>
</evidence>
<reference evidence="2 3" key="1">
    <citation type="submission" date="2024-03" db="EMBL/GenBank/DDBJ databases">
        <authorList>
            <consortium name="ELIXIR-Norway"/>
            <consortium name="Elixir Norway"/>
        </authorList>
    </citation>
    <scope>NUCLEOTIDE SEQUENCE [LARGE SCALE GENOMIC DNA]</scope>
</reference>
<protein>
    <recommendedName>
        <fullName evidence="4">C2H2-type domain-containing protein</fullName>
    </recommendedName>
</protein>
<feature type="region of interest" description="Disordered" evidence="1">
    <location>
        <begin position="24"/>
        <end position="55"/>
    </location>
</feature>
<feature type="region of interest" description="Disordered" evidence="1">
    <location>
        <begin position="754"/>
        <end position="774"/>
    </location>
</feature>
<feature type="compositionally biased region" description="Basic and acidic residues" evidence="1">
    <location>
        <begin position="154"/>
        <end position="165"/>
    </location>
</feature>
<dbReference type="Proteomes" id="UP001497522">
    <property type="component" value="Chromosome 2"/>
</dbReference>
<evidence type="ECO:0000256" key="1">
    <source>
        <dbReference type="SAM" id="MobiDB-lite"/>
    </source>
</evidence>
<feature type="compositionally biased region" description="Acidic residues" evidence="1">
    <location>
        <begin position="510"/>
        <end position="524"/>
    </location>
</feature>
<dbReference type="EMBL" id="OZ023703">
    <property type="protein sequence ID" value="CAK9870402.1"/>
    <property type="molecule type" value="Genomic_DNA"/>
</dbReference>
<evidence type="ECO:0000313" key="2">
    <source>
        <dbReference type="EMBL" id="CAK9870402.1"/>
    </source>
</evidence>
<proteinExistence type="predicted"/>
<gene>
    <name evidence="2" type="ORF">CSSPJE1EN2_LOCUS13070</name>
</gene>
<sequence>MEEEDEDQDDVSGFRAMLRLPPFYNVPAATDDDDDDQQYAAPYSFNPMPRGAADDQQLPVDLHDQSKDWDCSFCSSSWWPCSHVVPASATASDGQEPDRDDAHDAQLCGGHAEHQQLPLGHQFNDWDCCKGGYSCRFCCSSNCANHHVATHDDQLPDHDSHDHDGLAQQNDTTAATDPMDPGTGTSFGITLGIPWGMLGMFVSWTTGQELQSLVEKARRNNLRLEVMARVPVDRDYRLVQRICRGDWYACVNEENVVTEVYKVDVMESDAIACAKYKRKVDPISGSQRPYWGGRAKESNELQRACGGLVSLPKCRPMKKAKVVVVSDGEGEMAVINPEWTPSSRLRLFLHGSGLITNSDLQEEYCEWVWNDNSTGSDLDEDDEDEELHRLHFHFVEFCFSVQVGSSSQLIDIRELGDPIPAHFLQHGAGFLSAPGFPGIPGVNEEFPGIPGISQVGFPRIPGITVLGIPGFSPMGFPGFPGIGQAGFPGFPGMSQVQPQGTVDDDHAQETGDDDDDEYDYDDETVTTSTPLWQQQASNEAYNVLEATTAEDGECSNNLGGLGFQDNQLKQTLQYCSGECSYKRECSNNNGLGLQLQDDQQQLPPPQQYCSVCSPHYQQFQIDDANEFHVLWECTGAREIWHVVREARRRLGLPRYYDEYEHITVGWVRGGADVHAANQDIAAAVVGDPMRSWDVLRSNLVANIRRERTQMRITGEGFNTQRVLSRAWQETILTAKAYWNCLLLRFSCAAELEEEVEQEDDNDDTAAGDHNHRNNVPAAANPAIPLPQVETAQVRYHAALAVAFHTTWTSEGFFALRIGSITATPRWQQTVPLSFTWAFHNRPANPPPPAAAAAAAYDEYYDVVLPESLD</sequence>